<keyword evidence="2" id="KW-0964">Secreted</keyword>
<dbReference type="InterPro" id="IPR056861">
    <property type="entry name" value="HMCN1-like_VWA"/>
</dbReference>
<dbReference type="GO" id="GO:0004674">
    <property type="term" value="F:protein serine/threonine kinase activity"/>
    <property type="evidence" value="ECO:0007669"/>
    <property type="project" value="UniProtKB-KW"/>
</dbReference>
<dbReference type="EMBL" id="WTPW01000099">
    <property type="protein sequence ID" value="KAF0548130.1"/>
    <property type="molecule type" value="Genomic_DNA"/>
</dbReference>
<evidence type="ECO:0000313" key="9">
    <source>
        <dbReference type="Proteomes" id="UP000439903"/>
    </source>
</evidence>
<evidence type="ECO:0000256" key="5">
    <source>
        <dbReference type="ARBA" id="ARBA00022729"/>
    </source>
</evidence>
<evidence type="ECO:0000256" key="6">
    <source>
        <dbReference type="ARBA" id="ARBA00022777"/>
    </source>
</evidence>
<dbReference type="InterPro" id="IPR011009">
    <property type="entry name" value="Kinase-like_dom_sf"/>
</dbReference>
<dbReference type="SMART" id="SM00811">
    <property type="entry name" value="Alpha_kinase"/>
    <property type="match status" value="1"/>
</dbReference>
<keyword evidence="3" id="KW-0723">Serine/threonine-protein kinase</keyword>
<gene>
    <name evidence="8" type="ORF">F8M41_026343</name>
</gene>
<evidence type="ECO:0000256" key="1">
    <source>
        <dbReference type="ARBA" id="ARBA00004613"/>
    </source>
</evidence>
<organism evidence="8 9">
    <name type="scientific">Gigaspora margarita</name>
    <dbReference type="NCBI Taxonomy" id="4874"/>
    <lineage>
        <taxon>Eukaryota</taxon>
        <taxon>Fungi</taxon>
        <taxon>Fungi incertae sedis</taxon>
        <taxon>Mucoromycota</taxon>
        <taxon>Glomeromycotina</taxon>
        <taxon>Glomeromycetes</taxon>
        <taxon>Diversisporales</taxon>
        <taxon>Gigasporaceae</taxon>
        <taxon>Gigaspora</taxon>
    </lineage>
</organism>
<dbReference type="Pfam" id="PF02816">
    <property type="entry name" value="Alpha_kinase"/>
    <property type="match status" value="1"/>
</dbReference>
<reference evidence="8 9" key="1">
    <citation type="journal article" date="2019" name="Environ. Microbiol.">
        <title>At the nexus of three kingdoms: the genome of the mycorrhizal fungus Gigaspora margarita provides insights into plant, endobacterial and fungal interactions.</title>
        <authorList>
            <person name="Venice F."/>
            <person name="Ghignone S."/>
            <person name="Salvioli di Fossalunga A."/>
            <person name="Amselem J."/>
            <person name="Novero M."/>
            <person name="Xianan X."/>
            <person name="Sedzielewska Toro K."/>
            <person name="Morin E."/>
            <person name="Lipzen A."/>
            <person name="Grigoriev I.V."/>
            <person name="Henrissat B."/>
            <person name="Martin F.M."/>
            <person name="Bonfante P."/>
        </authorList>
    </citation>
    <scope>NUCLEOTIDE SEQUENCE [LARGE SCALE GENOMIC DNA]</scope>
    <source>
        <strain evidence="8 9">BEG34</strain>
    </source>
</reference>
<dbReference type="GO" id="GO:0005524">
    <property type="term" value="F:ATP binding"/>
    <property type="evidence" value="ECO:0007669"/>
    <property type="project" value="InterPro"/>
</dbReference>
<dbReference type="SUPFAM" id="SSF56112">
    <property type="entry name" value="Protein kinase-like (PK-like)"/>
    <property type="match status" value="1"/>
</dbReference>
<proteinExistence type="predicted"/>
<accession>A0A8H4AZW6</accession>
<keyword evidence="9" id="KW-1185">Reference proteome</keyword>
<dbReference type="PANTHER" id="PTHR47763">
    <property type="entry name" value="ALPHA-PROTEIN KINASE VWKA"/>
    <property type="match status" value="1"/>
</dbReference>
<dbReference type="Gene3D" id="3.20.200.10">
    <property type="entry name" value="MHCK/EF2 kinase"/>
    <property type="match status" value="1"/>
</dbReference>
<dbReference type="Proteomes" id="UP000439903">
    <property type="component" value="Unassembled WGS sequence"/>
</dbReference>
<dbReference type="Pfam" id="PF25106">
    <property type="entry name" value="VWA_4"/>
    <property type="match status" value="1"/>
</dbReference>
<dbReference type="OrthoDB" id="301415at2759"/>
<dbReference type="Gene3D" id="3.40.50.410">
    <property type="entry name" value="von Willebrand factor, type A domain"/>
    <property type="match status" value="1"/>
</dbReference>
<evidence type="ECO:0000256" key="2">
    <source>
        <dbReference type="ARBA" id="ARBA00022525"/>
    </source>
</evidence>
<dbReference type="PANTHER" id="PTHR47763:SF4">
    <property type="entry name" value="ALPHA-PROTEIN KINASE VWKA"/>
    <property type="match status" value="1"/>
</dbReference>
<protein>
    <submittedName>
        <fullName evidence="8">Kinase-like protein</fullName>
    </submittedName>
</protein>
<evidence type="ECO:0000256" key="3">
    <source>
        <dbReference type="ARBA" id="ARBA00022527"/>
    </source>
</evidence>
<keyword evidence="4" id="KW-0808">Transferase</keyword>
<dbReference type="PROSITE" id="PS51158">
    <property type="entry name" value="ALPHA_KINASE"/>
    <property type="match status" value="1"/>
</dbReference>
<dbReference type="CDD" id="cd00198">
    <property type="entry name" value="vWFA"/>
    <property type="match status" value="1"/>
</dbReference>
<sequence length="670" mass="77322">MEVAALNVGLSLLQKISTKQKLRISINNNHADYSLEFNQYYYTGKCTAAPESVAKRAGKFTAIFEGLMNTEGMICYNIMKPSFGYKYLLISWKAQFGNKNEFCVQPSDEQLPENKEEKQKFFKMKHSLNPQSPGYIFKWPKDGETPKIKFMFTATMTDSSDSEINVYFDNYDSDHYTKNLNNLRQQSMINNSVSSQTAVSTEIVNNNRDSLNVDLCFVLDCTDSMDEYVKAARKCIKELTQSMNQINPNIKIWFGFCGYRDHDDNNHPQILEFTDSYKKFENFVINVKAKGGNDFSEDVLEGLNSAIKMKWAHDTRIIVHIGRFNTPEARDNCSNGNSNRLSAENVLSEMKSKKINYFFGKVADSTDKMLNIFRKIIGDFKMFDLKTTGRNLDHISKILSKETFLAISRSIISTKNGKDANLLQCNNNEPNWRKLITNNATLSSYAPLKSLDEVKKDKYIIKQNCTSKDFSFKIALHPFASGAEKEVYSALGVKNEPYTQMAMKKYKIYEIDKPYLESIEIASVAKFLSDKFNSVSEKFHIKKKIEFLQVFFLKDVKQRYNVEQKIDAVERFNSNIGISVKYRPVLEAFSHFTYEFTDGYLFVCDLQGIESDDRFILTDPAIHCINPLKFRRTNLGEKGIKEYFLERHTCNYVCRRLELKSPSNYNIDLM</sequence>
<name>A0A8H4AZW6_GIGMA</name>
<feature type="domain" description="Alpha-type protein kinase" evidence="7">
    <location>
        <begin position="424"/>
        <end position="662"/>
    </location>
</feature>
<keyword evidence="5" id="KW-0732">Signal</keyword>
<dbReference type="InterPro" id="IPR004166">
    <property type="entry name" value="a-kinase_dom"/>
</dbReference>
<dbReference type="InterPro" id="IPR052969">
    <property type="entry name" value="Thr-specific_kinase-like"/>
</dbReference>
<dbReference type="SUPFAM" id="SSF53300">
    <property type="entry name" value="vWA-like"/>
    <property type="match status" value="1"/>
</dbReference>
<dbReference type="AlphaFoldDB" id="A0A8H4AZW6"/>
<comment type="subcellular location">
    <subcellularLocation>
        <location evidence="1">Secreted</location>
    </subcellularLocation>
</comment>
<evidence type="ECO:0000259" key="7">
    <source>
        <dbReference type="PROSITE" id="PS51158"/>
    </source>
</evidence>
<evidence type="ECO:0000256" key="4">
    <source>
        <dbReference type="ARBA" id="ARBA00022679"/>
    </source>
</evidence>
<keyword evidence="6 8" id="KW-0418">Kinase</keyword>
<dbReference type="InterPro" id="IPR036465">
    <property type="entry name" value="vWFA_dom_sf"/>
</dbReference>
<evidence type="ECO:0000313" key="8">
    <source>
        <dbReference type="EMBL" id="KAF0548130.1"/>
    </source>
</evidence>
<comment type="caution">
    <text evidence="8">The sequence shown here is derived from an EMBL/GenBank/DDBJ whole genome shotgun (WGS) entry which is preliminary data.</text>
</comment>